<dbReference type="Pfam" id="PF02136">
    <property type="entry name" value="NTF2"/>
    <property type="match status" value="1"/>
</dbReference>
<dbReference type="InterPro" id="IPR002075">
    <property type="entry name" value="NTF2_dom"/>
</dbReference>
<dbReference type="CDD" id="cd00780">
    <property type="entry name" value="NTF2"/>
    <property type="match status" value="1"/>
</dbReference>
<dbReference type="Proteomes" id="UP000694888">
    <property type="component" value="Unplaced"/>
</dbReference>
<evidence type="ECO:0000313" key="4">
    <source>
        <dbReference type="RefSeq" id="XP_005112004.1"/>
    </source>
</evidence>
<accession>A0ABM0K9D1</accession>
<dbReference type="GeneID" id="101860066"/>
<dbReference type="InterPro" id="IPR018222">
    <property type="entry name" value="Nuclear_transport_factor_2_euk"/>
</dbReference>
<protein>
    <recommendedName>
        <fullName evidence="1">NTF2-related export protein</fullName>
    </recommendedName>
</protein>
<keyword evidence="1" id="KW-0539">Nucleus</keyword>
<keyword evidence="1" id="KW-0813">Transport</keyword>
<dbReference type="InterPro" id="IPR045875">
    <property type="entry name" value="NTF2"/>
</dbReference>
<name>A0ABM0K9D1_APLCA</name>
<dbReference type="RefSeq" id="XP_005112004.1">
    <property type="nucleotide sequence ID" value="XM_005111947.3"/>
</dbReference>
<reference evidence="4" key="1">
    <citation type="submission" date="2025-08" db="UniProtKB">
        <authorList>
            <consortium name="RefSeq"/>
        </authorList>
    </citation>
    <scope>IDENTIFICATION</scope>
</reference>
<keyword evidence="1" id="KW-0653">Protein transport</keyword>
<keyword evidence="1" id="KW-0963">Cytoplasm</keyword>
<dbReference type="PANTHER" id="PTHR12612">
    <property type="entry name" value="NUCLEAR TRANSPORT FACTOR 2"/>
    <property type="match status" value="1"/>
</dbReference>
<dbReference type="Gene3D" id="3.10.450.50">
    <property type="match status" value="1"/>
</dbReference>
<comment type="subcellular location">
    <subcellularLocation>
        <location evidence="1">Cytoplasm</location>
    </subcellularLocation>
    <subcellularLocation>
        <location evidence="1">Nucleus</location>
    </subcellularLocation>
</comment>
<dbReference type="PROSITE" id="PS50177">
    <property type="entry name" value="NTF2_DOMAIN"/>
    <property type="match status" value="1"/>
</dbReference>
<evidence type="ECO:0000259" key="2">
    <source>
        <dbReference type="PROSITE" id="PS50177"/>
    </source>
</evidence>
<gene>
    <name evidence="4" type="primary">LOC101860066</name>
</gene>
<proteinExistence type="predicted"/>
<evidence type="ECO:0000313" key="3">
    <source>
        <dbReference type="Proteomes" id="UP000694888"/>
    </source>
</evidence>
<comment type="function">
    <text evidence="1">Has a role in nuclear-cytoplasmic transport of proteins and mRNAs.</text>
</comment>
<feature type="domain" description="NTF2" evidence="2">
    <location>
        <begin position="17"/>
        <end position="134"/>
    </location>
</feature>
<organism evidence="3 4">
    <name type="scientific">Aplysia californica</name>
    <name type="common">California sea hare</name>
    <dbReference type="NCBI Taxonomy" id="6500"/>
    <lineage>
        <taxon>Eukaryota</taxon>
        <taxon>Metazoa</taxon>
        <taxon>Spiralia</taxon>
        <taxon>Lophotrochozoa</taxon>
        <taxon>Mollusca</taxon>
        <taxon>Gastropoda</taxon>
        <taxon>Heterobranchia</taxon>
        <taxon>Euthyneura</taxon>
        <taxon>Tectipleura</taxon>
        <taxon>Aplysiida</taxon>
        <taxon>Aplysioidea</taxon>
        <taxon>Aplysiidae</taxon>
        <taxon>Aplysia</taxon>
    </lineage>
</organism>
<dbReference type="InterPro" id="IPR032710">
    <property type="entry name" value="NTF2-like_dom_sf"/>
</dbReference>
<keyword evidence="3" id="KW-1185">Reference proteome</keyword>
<evidence type="ECO:0000256" key="1">
    <source>
        <dbReference type="RuleBase" id="RU369002"/>
    </source>
</evidence>
<dbReference type="SUPFAM" id="SSF54427">
    <property type="entry name" value="NTF2-like"/>
    <property type="match status" value="1"/>
</dbReference>
<sequence>MAASEEIRSRTIQALSAAHEFAELYHETFDKRRQAIGKVYQDTAQMVWNGNAHTGNAEIVKFFNTLPASEHTVEGMDTQPVIAGVVGTDNNSSIVITFYGKVKFKDTVAKTFNQTIMLSVQDNKWKVVSDNYRFIE</sequence>